<reference evidence="3" key="2">
    <citation type="submission" date="2020-09" db="EMBL/GenBank/DDBJ databases">
        <authorList>
            <person name="Sun Q."/>
            <person name="Ohkuma M."/>
        </authorList>
    </citation>
    <scope>NUCLEOTIDE SEQUENCE</scope>
    <source>
        <strain evidence="3">JCM 19831</strain>
    </source>
</reference>
<dbReference type="GO" id="GO:0016810">
    <property type="term" value="F:hydrolase activity, acting on carbon-nitrogen (but not peptide) bonds"/>
    <property type="evidence" value="ECO:0007669"/>
    <property type="project" value="InterPro"/>
</dbReference>
<dbReference type="Pfam" id="PF01979">
    <property type="entry name" value="Amidohydro_1"/>
    <property type="match status" value="1"/>
</dbReference>
<dbReference type="Gene3D" id="3.20.20.140">
    <property type="entry name" value="Metal-dependent hydrolases"/>
    <property type="match status" value="1"/>
</dbReference>
<dbReference type="EMBL" id="BMPI01000001">
    <property type="protein sequence ID" value="GGM04040.1"/>
    <property type="molecule type" value="Genomic_DNA"/>
</dbReference>
<evidence type="ECO:0000313" key="3">
    <source>
        <dbReference type="EMBL" id="GGM04040.1"/>
    </source>
</evidence>
<dbReference type="InterPro" id="IPR050287">
    <property type="entry name" value="MTA/SAH_deaminase"/>
</dbReference>
<sequence length="479" mass="51665">MSRVADLMVRHGHVITMDDDRTQFEDGAVAVVDDTIVAVGADRDVAAQFTATAQIDAAGGPVHPGLVEAHLHASYQLFRGALPDQMPEDETFDSFESVFYNQVRDEDEYLSVALAAVEMIRNGTTCFLEAGTILSPDSGAAAAEHVGIRALLGDAFIWDQPHGFAMGTTEDQAHDRPVLARTPQSLDEALASLGTQLSRNGEEGLVRGHVAVLGLGTASEHLLLEAKRVASAAGVVLNMHQSYSPADTAADRRRFGADPMVRLHELGLLDGDVTLAHVNHLTDAEVEVVLASGVNIAWAPAASMMWGHGGTLHGRHAELWRRGANIALGSDSPNWSNSFDLFRQITLAVLGARDAHQSRTYLTAEDGLYMATRGAARAVGMAERIGSLEVGKKADIVIHTLDRPELVPTTDMTRNLVYSSGSKSVDTVIVGGTVVLEHGAFRRVAERELFREVRAASQALLRRMERTVTPNTPTRRPQR</sequence>
<evidence type="ECO:0000313" key="4">
    <source>
        <dbReference type="Proteomes" id="UP000642070"/>
    </source>
</evidence>
<dbReference type="InterPro" id="IPR006680">
    <property type="entry name" value="Amidohydro-rel"/>
</dbReference>
<accession>A0A917T0N2</accession>
<comment type="caution">
    <text evidence="3">The sequence shown here is derived from an EMBL/GenBank/DDBJ whole genome shotgun (WGS) entry which is preliminary data.</text>
</comment>
<evidence type="ECO:0000256" key="1">
    <source>
        <dbReference type="ARBA" id="ARBA00022801"/>
    </source>
</evidence>
<organism evidence="3 4">
    <name type="scientific">Dactylosporangium sucinum</name>
    <dbReference type="NCBI Taxonomy" id="1424081"/>
    <lineage>
        <taxon>Bacteria</taxon>
        <taxon>Bacillati</taxon>
        <taxon>Actinomycetota</taxon>
        <taxon>Actinomycetes</taxon>
        <taxon>Micromonosporales</taxon>
        <taxon>Micromonosporaceae</taxon>
        <taxon>Dactylosporangium</taxon>
    </lineage>
</organism>
<dbReference type="SUPFAM" id="SSF51556">
    <property type="entry name" value="Metallo-dependent hydrolases"/>
    <property type="match status" value="1"/>
</dbReference>
<protein>
    <submittedName>
        <fullName evidence="3">N-ethylammeline chlorohydrolase</fullName>
    </submittedName>
</protein>
<dbReference type="RefSeq" id="WP_190247702.1">
    <property type="nucleotide sequence ID" value="NZ_BMPI01000001.1"/>
</dbReference>
<evidence type="ECO:0000259" key="2">
    <source>
        <dbReference type="Pfam" id="PF01979"/>
    </source>
</evidence>
<keyword evidence="1" id="KW-0378">Hydrolase</keyword>
<name>A0A917T0N2_9ACTN</name>
<dbReference type="Gene3D" id="2.30.40.10">
    <property type="entry name" value="Urease, subunit C, domain 1"/>
    <property type="match status" value="1"/>
</dbReference>
<dbReference type="PANTHER" id="PTHR43794:SF11">
    <property type="entry name" value="AMIDOHYDROLASE-RELATED DOMAIN-CONTAINING PROTEIN"/>
    <property type="match status" value="1"/>
</dbReference>
<dbReference type="AlphaFoldDB" id="A0A917T0N2"/>
<dbReference type="SUPFAM" id="SSF51338">
    <property type="entry name" value="Composite domain of metallo-dependent hydrolases"/>
    <property type="match status" value="1"/>
</dbReference>
<gene>
    <name evidence="3" type="ORF">GCM10007977_001700</name>
</gene>
<proteinExistence type="predicted"/>
<keyword evidence="4" id="KW-1185">Reference proteome</keyword>
<reference evidence="3" key="1">
    <citation type="journal article" date="2014" name="Int. J. Syst. Evol. Microbiol.">
        <title>Complete genome sequence of Corynebacterium casei LMG S-19264T (=DSM 44701T), isolated from a smear-ripened cheese.</title>
        <authorList>
            <consortium name="US DOE Joint Genome Institute (JGI-PGF)"/>
            <person name="Walter F."/>
            <person name="Albersmeier A."/>
            <person name="Kalinowski J."/>
            <person name="Ruckert C."/>
        </authorList>
    </citation>
    <scope>NUCLEOTIDE SEQUENCE</scope>
    <source>
        <strain evidence="3">JCM 19831</strain>
    </source>
</reference>
<dbReference type="Proteomes" id="UP000642070">
    <property type="component" value="Unassembled WGS sequence"/>
</dbReference>
<dbReference type="InterPro" id="IPR032466">
    <property type="entry name" value="Metal_Hydrolase"/>
</dbReference>
<feature type="domain" description="Amidohydrolase-related" evidence="2">
    <location>
        <begin position="63"/>
        <end position="435"/>
    </location>
</feature>
<dbReference type="PANTHER" id="PTHR43794">
    <property type="entry name" value="AMINOHYDROLASE SSNA-RELATED"/>
    <property type="match status" value="1"/>
</dbReference>
<dbReference type="InterPro" id="IPR011059">
    <property type="entry name" value="Metal-dep_hydrolase_composite"/>
</dbReference>